<dbReference type="EMBL" id="CP019352">
    <property type="protein sequence ID" value="APY00772.1"/>
    <property type="molecule type" value="Genomic_DNA"/>
</dbReference>
<dbReference type="SUPFAM" id="SSF46626">
    <property type="entry name" value="Cytochrome c"/>
    <property type="match status" value="1"/>
</dbReference>
<dbReference type="InterPro" id="IPR009056">
    <property type="entry name" value="Cyt_c-like_dom"/>
</dbReference>
<evidence type="ECO:0000313" key="7">
    <source>
        <dbReference type="Proteomes" id="UP000187506"/>
    </source>
</evidence>
<dbReference type="GO" id="GO:0009055">
    <property type="term" value="F:electron transfer activity"/>
    <property type="evidence" value="ECO:0007669"/>
    <property type="project" value="InterPro"/>
</dbReference>
<keyword evidence="3 4" id="KW-0408">Iron</keyword>
<reference evidence="6 7" key="1">
    <citation type="submission" date="2017-01" db="EMBL/GenBank/DDBJ databases">
        <title>Complete genome of Lacinutrix venerupis DOK2-8 isolated from seawater in Dokdo.</title>
        <authorList>
            <person name="Chi W.-J."/>
            <person name="Kim J.H."/>
        </authorList>
    </citation>
    <scope>NUCLEOTIDE SEQUENCE [LARGE SCALE GENOMIC DNA]</scope>
    <source>
        <strain evidence="6 7">DOK2-8</strain>
    </source>
</reference>
<evidence type="ECO:0000256" key="4">
    <source>
        <dbReference type="PROSITE-ProRule" id="PRU00433"/>
    </source>
</evidence>
<dbReference type="PANTHER" id="PTHR35008:SF8">
    <property type="entry name" value="ALCOHOL DEHYDROGENASE CYTOCHROME C SUBUNIT"/>
    <property type="match status" value="1"/>
</dbReference>
<dbReference type="Gene3D" id="1.10.760.10">
    <property type="entry name" value="Cytochrome c-like domain"/>
    <property type="match status" value="1"/>
</dbReference>
<keyword evidence="1 4" id="KW-0349">Heme</keyword>
<accession>A0AAC9PWE5</accession>
<organism evidence="6 7">
    <name type="scientific">Lacinutrix venerupis</name>
    <dbReference type="NCBI Taxonomy" id="1486034"/>
    <lineage>
        <taxon>Bacteria</taxon>
        <taxon>Pseudomonadati</taxon>
        <taxon>Bacteroidota</taxon>
        <taxon>Flavobacteriia</taxon>
        <taxon>Flavobacteriales</taxon>
        <taxon>Flavobacteriaceae</taxon>
        <taxon>Lacinutrix</taxon>
    </lineage>
</organism>
<keyword evidence="2 4" id="KW-0479">Metal-binding</keyword>
<dbReference type="PANTHER" id="PTHR35008">
    <property type="entry name" value="BLL4482 PROTEIN-RELATED"/>
    <property type="match status" value="1"/>
</dbReference>
<dbReference type="PROSITE" id="PS51007">
    <property type="entry name" value="CYTC"/>
    <property type="match status" value="1"/>
</dbReference>
<dbReference type="GO" id="GO:0020037">
    <property type="term" value="F:heme binding"/>
    <property type="evidence" value="ECO:0007669"/>
    <property type="project" value="InterPro"/>
</dbReference>
<evidence type="ECO:0000256" key="2">
    <source>
        <dbReference type="ARBA" id="ARBA00022723"/>
    </source>
</evidence>
<dbReference type="Pfam" id="PF00034">
    <property type="entry name" value="Cytochrom_C"/>
    <property type="match status" value="1"/>
</dbReference>
<dbReference type="InterPro" id="IPR036909">
    <property type="entry name" value="Cyt_c-like_dom_sf"/>
</dbReference>
<name>A0AAC9PWE5_9FLAO</name>
<dbReference type="GO" id="GO:0046872">
    <property type="term" value="F:metal ion binding"/>
    <property type="evidence" value="ECO:0007669"/>
    <property type="project" value="UniProtKB-KW"/>
</dbReference>
<dbReference type="Proteomes" id="UP000187506">
    <property type="component" value="Chromosome"/>
</dbReference>
<dbReference type="RefSeq" id="WP_076733677.1">
    <property type="nucleotide sequence ID" value="NZ_CP019352.1"/>
</dbReference>
<evidence type="ECO:0000256" key="1">
    <source>
        <dbReference type="ARBA" id="ARBA00022617"/>
    </source>
</evidence>
<feature type="domain" description="Cytochrome c" evidence="5">
    <location>
        <begin position="33"/>
        <end position="121"/>
    </location>
</feature>
<dbReference type="PROSITE" id="PS51257">
    <property type="entry name" value="PROKAR_LIPOPROTEIN"/>
    <property type="match status" value="1"/>
</dbReference>
<evidence type="ECO:0000256" key="3">
    <source>
        <dbReference type="ARBA" id="ARBA00023004"/>
    </source>
</evidence>
<dbReference type="InterPro" id="IPR051459">
    <property type="entry name" value="Cytochrome_c-type_DH"/>
</dbReference>
<gene>
    <name evidence="6" type="ORF">BWR22_10760</name>
</gene>
<protein>
    <submittedName>
        <fullName evidence="6">Cytochrome C</fullName>
    </submittedName>
</protein>
<evidence type="ECO:0000259" key="5">
    <source>
        <dbReference type="PROSITE" id="PS51007"/>
    </source>
</evidence>
<evidence type="ECO:0000313" key="6">
    <source>
        <dbReference type="EMBL" id="APY00772.1"/>
    </source>
</evidence>
<keyword evidence="7" id="KW-1185">Reference proteome</keyword>
<sequence length="139" mass="15552">MKNISFILCLLIFICSCNSSDKKIAENLISVRQDFSEGKEIYNDFCIQCHMPNGEGVPKTFPPLANSDYLKNNRIKSIKAIKYGLSGEITVNGVKYNTTMAAQGLSDKEIASVMNYITNSWGNKNNSLITEEEVSKIER</sequence>
<dbReference type="AlphaFoldDB" id="A0AAC9PWE5"/>
<proteinExistence type="predicted"/>
<dbReference type="KEGG" id="lvn:BWR22_10760"/>